<comment type="caution">
    <text evidence="1">The sequence shown here is derived from an EMBL/GenBank/DDBJ whole genome shotgun (WGS) entry which is preliminary data.</text>
</comment>
<dbReference type="SUPFAM" id="SSF46894">
    <property type="entry name" value="C-terminal effector domain of the bipartite response regulators"/>
    <property type="match status" value="1"/>
</dbReference>
<evidence type="ECO:0000313" key="2">
    <source>
        <dbReference type="Proteomes" id="UP000034107"/>
    </source>
</evidence>
<name>A0A0G1NM62_9BACT</name>
<dbReference type="Proteomes" id="UP000034107">
    <property type="component" value="Unassembled WGS sequence"/>
</dbReference>
<dbReference type="EMBL" id="LCLS01000016">
    <property type="protein sequence ID" value="KKU21541.1"/>
    <property type="molecule type" value="Genomic_DNA"/>
</dbReference>
<dbReference type="InterPro" id="IPR016032">
    <property type="entry name" value="Sig_transdc_resp-reg_C-effctor"/>
</dbReference>
<dbReference type="GO" id="GO:0003677">
    <property type="term" value="F:DNA binding"/>
    <property type="evidence" value="ECO:0007669"/>
    <property type="project" value="InterPro"/>
</dbReference>
<organism evidence="1 2">
    <name type="scientific">Candidatus Nomurabacteria bacterium GW2011_GWA1_46_11</name>
    <dbReference type="NCBI Taxonomy" id="1618732"/>
    <lineage>
        <taxon>Bacteria</taxon>
        <taxon>Candidatus Nomuraibacteriota</taxon>
    </lineage>
</organism>
<dbReference type="InterPro" id="IPR036388">
    <property type="entry name" value="WH-like_DNA-bd_sf"/>
</dbReference>
<dbReference type="Gene3D" id="1.10.10.10">
    <property type="entry name" value="Winged helix-like DNA-binding domain superfamily/Winged helix DNA-binding domain"/>
    <property type="match status" value="1"/>
</dbReference>
<protein>
    <submittedName>
        <fullName evidence="1">Uncharacterized protein</fullName>
    </submittedName>
</protein>
<sequence>MIREIDRGEGGRTWYETVHGTSVRVTDSGSSLILTLQQLRILKLVLSHLKIREIARSLGIKPRSVQTSLYLAIEGNKELLGDIGEQRAFYLAVQAQIRGWLEDEFIYLMEEHLRAAKGKSN</sequence>
<evidence type="ECO:0000313" key="1">
    <source>
        <dbReference type="EMBL" id="KKU21541.1"/>
    </source>
</evidence>
<reference evidence="1 2" key="1">
    <citation type="journal article" date="2015" name="Nature">
        <title>rRNA introns, odd ribosomes, and small enigmatic genomes across a large radiation of phyla.</title>
        <authorList>
            <person name="Brown C.T."/>
            <person name="Hug L.A."/>
            <person name="Thomas B.C."/>
            <person name="Sharon I."/>
            <person name="Castelle C.J."/>
            <person name="Singh A."/>
            <person name="Wilkins M.J."/>
            <person name="Williams K.H."/>
            <person name="Banfield J.F."/>
        </authorList>
    </citation>
    <scope>NUCLEOTIDE SEQUENCE [LARGE SCALE GENOMIC DNA]</scope>
</reference>
<gene>
    <name evidence="1" type="ORF">UX31_C0016G0018</name>
</gene>
<accession>A0A0G1NM62</accession>
<proteinExistence type="predicted"/>
<dbReference type="AlphaFoldDB" id="A0A0G1NM62"/>
<dbReference type="GO" id="GO:0006355">
    <property type="term" value="P:regulation of DNA-templated transcription"/>
    <property type="evidence" value="ECO:0007669"/>
    <property type="project" value="InterPro"/>
</dbReference>